<dbReference type="Proteomes" id="UP000521943">
    <property type="component" value="Unassembled WGS sequence"/>
</dbReference>
<protein>
    <recommendedName>
        <fullName evidence="6">RING-type domain-containing protein</fullName>
    </recommendedName>
</protein>
<dbReference type="GO" id="GO:0004842">
    <property type="term" value="F:ubiquitin-protein transferase activity"/>
    <property type="evidence" value="ECO:0007669"/>
    <property type="project" value="InterPro"/>
</dbReference>
<organism evidence="7 8">
    <name type="scientific">Ephemerocybe angulata</name>
    <dbReference type="NCBI Taxonomy" id="980116"/>
    <lineage>
        <taxon>Eukaryota</taxon>
        <taxon>Fungi</taxon>
        <taxon>Dikarya</taxon>
        <taxon>Basidiomycota</taxon>
        <taxon>Agaricomycotina</taxon>
        <taxon>Agaricomycetes</taxon>
        <taxon>Agaricomycetidae</taxon>
        <taxon>Agaricales</taxon>
        <taxon>Agaricineae</taxon>
        <taxon>Psathyrellaceae</taxon>
        <taxon>Ephemerocybe</taxon>
    </lineage>
</organism>
<dbReference type="SMART" id="SM00184">
    <property type="entry name" value="RING"/>
    <property type="match status" value="1"/>
</dbReference>
<evidence type="ECO:0000256" key="4">
    <source>
        <dbReference type="PROSITE-ProRule" id="PRU00175"/>
    </source>
</evidence>
<evidence type="ECO:0000256" key="2">
    <source>
        <dbReference type="ARBA" id="ARBA00022771"/>
    </source>
</evidence>
<feature type="domain" description="RING-type" evidence="6">
    <location>
        <begin position="16"/>
        <end position="55"/>
    </location>
</feature>
<dbReference type="SUPFAM" id="SSF57850">
    <property type="entry name" value="RING/U-box"/>
    <property type="match status" value="1"/>
</dbReference>
<dbReference type="InterPro" id="IPR003613">
    <property type="entry name" value="Ubox_domain"/>
</dbReference>
<feature type="compositionally biased region" description="Polar residues" evidence="5">
    <location>
        <begin position="316"/>
        <end position="330"/>
    </location>
</feature>
<feature type="region of interest" description="Disordered" evidence="5">
    <location>
        <begin position="129"/>
        <end position="178"/>
    </location>
</feature>
<feature type="region of interest" description="Disordered" evidence="5">
    <location>
        <begin position="505"/>
        <end position="530"/>
    </location>
</feature>
<dbReference type="AlphaFoldDB" id="A0A8H6MBH4"/>
<dbReference type="PANTHER" id="PTHR10131:SF94">
    <property type="entry name" value="TNF RECEPTOR-ASSOCIATED FACTOR 4"/>
    <property type="match status" value="1"/>
</dbReference>
<reference evidence="7 8" key="1">
    <citation type="submission" date="2020-07" db="EMBL/GenBank/DDBJ databases">
        <title>Comparative genomics of pyrophilous fungi reveals a link between fire events and developmental genes.</title>
        <authorList>
            <consortium name="DOE Joint Genome Institute"/>
            <person name="Steindorff A.S."/>
            <person name="Carver A."/>
            <person name="Calhoun S."/>
            <person name="Stillman K."/>
            <person name="Liu H."/>
            <person name="Lipzen A."/>
            <person name="Pangilinan J."/>
            <person name="Labutti K."/>
            <person name="Bruns T.D."/>
            <person name="Grigoriev I.V."/>
        </authorList>
    </citation>
    <scope>NUCLEOTIDE SEQUENCE [LARGE SCALE GENOMIC DNA]</scope>
    <source>
        <strain evidence="7 8">CBS 144469</strain>
    </source>
</reference>
<feature type="compositionally biased region" description="Polar residues" evidence="5">
    <location>
        <begin position="259"/>
        <end position="281"/>
    </location>
</feature>
<sequence>MLLYNYVDTPNNNLVCCICRAPFTDPVTTTTCQHTFCRDCITRALTHSSQCPVDRSPLALNDLGPVNPIVRSLVDELTVECVYREEGCRHRVQRQLLAAHLKDECEFSEAGSVRNELCKLKEKEMSEGCAVHPESSETIPPSEMSEEPVPKDPLGNEDETSATASGSGAIPSSSRGVSRLTEQNIILRHRVDTLEGAVQILRKEMLMVRTVLSPWIQNCAASGQPSTSGAGSRIPASEVDAGAASNFTSPAAERDYRPHTNNTTPGVNSPDDSVTRGSQVGSSNDERRSRSEDRPVDRNDLASYFPADDEVRVRRTATSSIPEYSQTQRQPRPPGVGHLHHHSVPSVPGMNPGDIHPTMSPMGLGGGYFGHPLTSPYGAMGMYGAILSPPTGPQHQPQAGDFTIPDLNTSTPSISTTLEGLQSTVEVLAAAMGELNKKGDVALALMGGGTGGALPGGGVVGEVLRLGEEVMGVRATVQGLRMQMHALMMGNVGVGVGAAGNGMGMGFSGGRPPQSANGSEGGNTEGYGLPSPMTQGLQNQRMFYPVAPGITKL</sequence>
<dbReference type="Pfam" id="PF13923">
    <property type="entry name" value="zf-C3HC4_2"/>
    <property type="match status" value="1"/>
</dbReference>
<dbReference type="EMBL" id="JACGCI010000006">
    <property type="protein sequence ID" value="KAF6763083.1"/>
    <property type="molecule type" value="Genomic_DNA"/>
</dbReference>
<dbReference type="GO" id="GO:0016567">
    <property type="term" value="P:protein ubiquitination"/>
    <property type="evidence" value="ECO:0007669"/>
    <property type="project" value="InterPro"/>
</dbReference>
<dbReference type="GO" id="GO:0008270">
    <property type="term" value="F:zinc ion binding"/>
    <property type="evidence" value="ECO:0007669"/>
    <property type="project" value="UniProtKB-KW"/>
</dbReference>
<keyword evidence="3" id="KW-0862">Zinc</keyword>
<evidence type="ECO:0000256" key="5">
    <source>
        <dbReference type="SAM" id="MobiDB-lite"/>
    </source>
</evidence>
<keyword evidence="8" id="KW-1185">Reference proteome</keyword>
<keyword evidence="2 4" id="KW-0863">Zinc-finger</keyword>
<accession>A0A8H6MBH4</accession>
<feature type="region of interest" description="Disordered" evidence="5">
    <location>
        <begin position="248"/>
        <end position="346"/>
    </location>
</feature>
<dbReference type="InterPro" id="IPR001841">
    <property type="entry name" value="Znf_RING"/>
</dbReference>
<dbReference type="PROSITE" id="PS00518">
    <property type="entry name" value="ZF_RING_1"/>
    <property type="match status" value="1"/>
</dbReference>
<gene>
    <name evidence="7" type="ORF">DFP72DRAFT_874628</name>
</gene>
<evidence type="ECO:0000313" key="7">
    <source>
        <dbReference type="EMBL" id="KAF6763083.1"/>
    </source>
</evidence>
<dbReference type="InterPro" id="IPR013083">
    <property type="entry name" value="Znf_RING/FYVE/PHD"/>
</dbReference>
<evidence type="ECO:0000256" key="3">
    <source>
        <dbReference type="ARBA" id="ARBA00022833"/>
    </source>
</evidence>
<proteinExistence type="predicted"/>
<evidence type="ECO:0000259" key="6">
    <source>
        <dbReference type="PROSITE" id="PS50089"/>
    </source>
</evidence>
<comment type="caution">
    <text evidence="7">The sequence shown here is derived from an EMBL/GenBank/DDBJ whole genome shotgun (WGS) entry which is preliminary data.</text>
</comment>
<evidence type="ECO:0000256" key="1">
    <source>
        <dbReference type="ARBA" id="ARBA00022723"/>
    </source>
</evidence>
<keyword evidence="1" id="KW-0479">Metal-binding</keyword>
<feature type="compositionally biased region" description="Basic and acidic residues" evidence="5">
    <location>
        <begin position="284"/>
        <end position="300"/>
    </location>
</feature>
<dbReference type="Gene3D" id="3.30.40.10">
    <property type="entry name" value="Zinc/RING finger domain, C3HC4 (zinc finger)"/>
    <property type="match status" value="1"/>
</dbReference>
<name>A0A8H6MBH4_9AGAR</name>
<feature type="compositionally biased region" description="Polar residues" evidence="5">
    <location>
        <begin position="161"/>
        <end position="178"/>
    </location>
</feature>
<evidence type="ECO:0000313" key="8">
    <source>
        <dbReference type="Proteomes" id="UP000521943"/>
    </source>
</evidence>
<dbReference type="SMART" id="SM00504">
    <property type="entry name" value="Ubox"/>
    <property type="match status" value="1"/>
</dbReference>
<dbReference type="OrthoDB" id="1630758at2759"/>
<dbReference type="PANTHER" id="PTHR10131">
    <property type="entry name" value="TNF RECEPTOR ASSOCIATED FACTOR"/>
    <property type="match status" value="1"/>
</dbReference>
<dbReference type="InterPro" id="IPR017907">
    <property type="entry name" value="Znf_RING_CS"/>
</dbReference>
<dbReference type="PROSITE" id="PS50089">
    <property type="entry name" value="ZF_RING_2"/>
    <property type="match status" value="1"/>
</dbReference>